<comment type="caution">
    <text evidence="1">The sequence shown here is derived from an EMBL/GenBank/DDBJ whole genome shotgun (WGS) entry which is preliminary data.</text>
</comment>
<gene>
    <name evidence="1" type="ORF">B4O85_23490</name>
</gene>
<dbReference type="AlphaFoldDB" id="A0A4Q0HP12"/>
<evidence type="ECO:0000313" key="1">
    <source>
        <dbReference type="EMBL" id="RXE50282.1"/>
    </source>
</evidence>
<proteinExistence type="predicted"/>
<name>A0A4Q0HP12_PSEAZ</name>
<dbReference type="Proteomes" id="UP000290481">
    <property type="component" value="Unassembled WGS sequence"/>
</dbReference>
<evidence type="ECO:0000313" key="2">
    <source>
        <dbReference type="Proteomes" id="UP000290481"/>
    </source>
</evidence>
<protein>
    <submittedName>
        <fullName evidence="1">Uncharacterized protein</fullName>
    </submittedName>
</protein>
<sequence length="65" mass="7599">MNLDVEELINASFIKRSAVVVDLKRNGIMDMARCESRRKNEFVESVTYVAHEPIRHNTSFNKWAM</sequence>
<accession>A0A4Q0HP12</accession>
<dbReference type="EMBL" id="MZZJ01000011">
    <property type="protein sequence ID" value="RXE50282.1"/>
    <property type="molecule type" value="Genomic_DNA"/>
</dbReference>
<organism evidence="1 2">
    <name type="scientific">Pseudomonas azotoformans</name>
    <dbReference type="NCBI Taxonomy" id="47878"/>
    <lineage>
        <taxon>Bacteria</taxon>
        <taxon>Pseudomonadati</taxon>
        <taxon>Pseudomonadota</taxon>
        <taxon>Gammaproteobacteria</taxon>
        <taxon>Pseudomonadales</taxon>
        <taxon>Pseudomonadaceae</taxon>
        <taxon>Pseudomonas</taxon>
    </lineage>
</organism>
<reference evidence="1 2" key="1">
    <citation type="submission" date="2017-03" db="EMBL/GenBank/DDBJ databases">
        <title>Pseudomonas azotoformans: Salt tolerant bacteria having multiple plant growth promoting attributes.</title>
        <authorList>
            <person name="Srivastava A.K."/>
            <person name="Sharma A."/>
            <person name="Srivastava A.K."/>
            <person name="Jamali H."/>
            <person name="Yadav J."/>
            <person name="Srivastava R."/>
            <person name="Kashyap P.L."/>
            <person name="Chakdar H."/>
            <person name="Saxena A.K."/>
        </authorList>
    </citation>
    <scope>NUCLEOTIDE SEQUENCE [LARGE SCALE GENOMIC DNA]</scope>
    <source>
        <strain evidence="1 2">SC 14</strain>
    </source>
</reference>